<dbReference type="CDD" id="cd16650">
    <property type="entry name" value="SP-RING_PIAS-like"/>
    <property type="match status" value="1"/>
</dbReference>
<evidence type="ECO:0000256" key="3">
    <source>
        <dbReference type="ARBA" id="ARBA00022833"/>
    </source>
</evidence>
<dbReference type="GO" id="GO:0008270">
    <property type="term" value="F:zinc ion binding"/>
    <property type="evidence" value="ECO:0007669"/>
    <property type="project" value="UniProtKB-KW"/>
</dbReference>
<keyword evidence="5" id="KW-0175">Coiled coil</keyword>
<organism evidence="8 9">
    <name type="scientific">Neocallimastix californiae</name>
    <dbReference type="NCBI Taxonomy" id="1754190"/>
    <lineage>
        <taxon>Eukaryota</taxon>
        <taxon>Fungi</taxon>
        <taxon>Fungi incertae sedis</taxon>
        <taxon>Chytridiomycota</taxon>
        <taxon>Chytridiomycota incertae sedis</taxon>
        <taxon>Neocallimastigomycetes</taxon>
        <taxon>Neocallimastigales</taxon>
        <taxon>Neocallimastigaceae</taxon>
        <taxon>Neocallimastix</taxon>
    </lineage>
</organism>
<gene>
    <name evidence="8" type="ORF">LY90DRAFT_670548</name>
</gene>
<dbReference type="Pfam" id="PF02891">
    <property type="entry name" value="zf-MIZ"/>
    <property type="match status" value="1"/>
</dbReference>
<evidence type="ECO:0000259" key="7">
    <source>
        <dbReference type="PROSITE" id="PS51044"/>
    </source>
</evidence>
<dbReference type="PANTHER" id="PTHR10782">
    <property type="entry name" value="ZINC FINGER MIZ DOMAIN-CONTAINING PROTEIN"/>
    <property type="match status" value="1"/>
</dbReference>
<dbReference type="OrthoDB" id="28127at2759"/>
<comment type="caution">
    <text evidence="8">The sequence shown here is derived from an EMBL/GenBank/DDBJ whole genome shotgun (WGS) entry which is preliminary data.</text>
</comment>
<keyword evidence="2 4" id="KW-0863">Zinc-finger</keyword>
<accession>A0A1Y2D0L5</accession>
<evidence type="ECO:0000256" key="6">
    <source>
        <dbReference type="SAM" id="MobiDB-lite"/>
    </source>
</evidence>
<evidence type="ECO:0000256" key="4">
    <source>
        <dbReference type="PROSITE-ProRule" id="PRU00452"/>
    </source>
</evidence>
<keyword evidence="9" id="KW-1185">Reference proteome</keyword>
<dbReference type="STRING" id="1754190.A0A1Y2D0L5"/>
<evidence type="ECO:0000313" key="8">
    <source>
        <dbReference type="EMBL" id="ORY52145.1"/>
    </source>
</evidence>
<evidence type="ECO:0000256" key="2">
    <source>
        <dbReference type="ARBA" id="ARBA00022771"/>
    </source>
</evidence>
<protein>
    <submittedName>
        <fullName evidence="8">Zf-MIZ-domain-containing protein</fullName>
    </submittedName>
</protein>
<evidence type="ECO:0000256" key="5">
    <source>
        <dbReference type="SAM" id="Coils"/>
    </source>
</evidence>
<dbReference type="AlphaFoldDB" id="A0A1Y2D0L5"/>
<sequence length="442" mass="51750">MEEKIEKAIKKLKKLRFLNKYRVIDELFKDTNNNSGIFETSCVLSLKCPVSRTRIKTPIRFHHCKHAQCFDADSFFQLTLSSVIKKCPICNLQANYNSLIVDGLFYEILKNTSNSDEQVVLYSNGDWEVKNDNEKHCRNKTSNNNYKTKHKDNDINKYSNKNYSSYNYNYSSNYSGNEDSLNNIINNHNNYNSVPLSHKYNDSASIASSNPSENFNNNNNNSYIENTKKKFLDDLNSLRYGLEQTSLHNDLINDIDKHSKNMNGDHQIKHNDIENYRNLFESEYKNVFYNLDMDDIEEKMRVIQEIRNTINKILNLSINDSETLEINNKENSNIINNDEDEIENHNNTSSDYKIPENNDNIRKSKSTQELLNSINTIEREIKNSRKTKQSLLEKSNKISSKYKNEQRKAISKDVNKPKVIQLKAEKVQDHDKSKIVYYYSII</sequence>
<name>A0A1Y2D0L5_9FUNG</name>
<dbReference type="InterPro" id="IPR013083">
    <property type="entry name" value="Znf_RING/FYVE/PHD"/>
</dbReference>
<proteinExistence type="predicted"/>
<dbReference type="Gene3D" id="3.30.40.10">
    <property type="entry name" value="Zinc/RING finger domain, C3HC4 (zinc finger)"/>
    <property type="match status" value="1"/>
</dbReference>
<dbReference type="InterPro" id="IPR004181">
    <property type="entry name" value="Znf_MIZ"/>
</dbReference>
<feature type="region of interest" description="Disordered" evidence="6">
    <location>
        <begin position="202"/>
        <end position="221"/>
    </location>
</feature>
<dbReference type="GO" id="GO:0016925">
    <property type="term" value="P:protein sumoylation"/>
    <property type="evidence" value="ECO:0007669"/>
    <property type="project" value="TreeGrafter"/>
</dbReference>
<feature type="compositionally biased region" description="Low complexity" evidence="6">
    <location>
        <begin position="208"/>
        <end position="221"/>
    </location>
</feature>
<dbReference type="GO" id="GO:0000785">
    <property type="term" value="C:chromatin"/>
    <property type="evidence" value="ECO:0007669"/>
    <property type="project" value="TreeGrafter"/>
</dbReference>
<feature type="region of interest" description="Disordered" evidence="6">
    <location>
        <begin position="133"/>
        <end position="160"/>
    </location>
</feature>
<evidence type="ECO:0000313" key="9">
    <source>
        <dbReference type="Proteomes" id="UP000193920"/>
    </source>
</evidence>
<evidence type="ECO:0000256" key="1">
    <source>
        <dbReference type="ARBA" id="ARBA00022723"/>
    </source>
</evidence>
<reference evidence="8 9" key="1">
    <citation type="submission" date="2016-08" db="EMBL/GenBank/DDBJ databases">
        <title>A Parts List for Fungal Cellulosomes Revealed by Comparative Genomics.</title>
        <authorList>
            <consortium name="DOE Joint Genome Institute"/>
            <person name="Haitjema C.H."/>
            <person name="Gilmore S.P."/>
            <person name="Henske J.K."/>
            <person name="Solomon K.V."/>
            <person name="De Groot R."/>
            <person name="Kuo A."/>
            <person name="Mondo S.J."/>
            <person name="Salamov A.A."/>
            <person name="Labutti K."/>
            <person name="Zhao Z."/>
            <person name="Chiniquy J."/>
            <person name="Barry K."/>
            <person name="Brewer H.M."/>
            <person name="Purvine S.O."/>
            <person name="Wright A.T."/>
            <person name="Boxma B."/>
            <person name="Van Alen T."/>
            <person name="Hackstein J.H."/>
            <person name="Baker S.E."/>
            <person name="Grigoriev I.V."/>
            <person name="O'Malley M.A."/>
        </authorList>
    </citation>
    <scope>NUCLEOTIDE SEQUENCE [LARGE SCALE GENOMIC DNA]</scope>
    <source>
        <strain evidence="8 9">G1</strain>
    </source>
</reference>
<dbReference type="EMBL" id="MCOG01000094">
    <property type="protein sequence ID" value="ORY52145.1"/>
    <property type="molecule type" value="Genomic_DNA"/>
</dbReference>
<dbReference type="PROSITE" id="PS51044">
    <property type="entry name" value="ZF_SP_RING"/>
    <property type="match status" value="1"/>
</dbReference>
<feature type="coiled-coil region" evidence="5">
    <location>
        <begin position="367"/>
        <end position="394"/>
    </location>
</feature>
<feature type="domain" description="SP-RING-type" evidence="7">
    <location>
        <begin position="33"/>
        <end position="114"/>
    </location>
</feature>
<keyword evidence="3" id="KW-0862">Zinc</keyword>
<dbReference type="PANTHER" id="PTHR10782:SF4">
    <property type="entry name" value="TONALLI, ISOFORM E"/>
    <property type="match status" value="1"/>
</dbReference>
<dbReference type="GO" id="GO:0061665">
    <property type="term" value="F:SUMO ligase activity"/>
    <property type="evidence" value="ECO:0007669"/>
    <property type="project" value="TreeGrafter"/>
</dbReference>
<dbReference type="Proteomes" id="UP000193920">
    <property type="component" value="Unassembled WGS sequence"/>
</dbReference>
<keyword evidence="1" id="KW-0479">Metal-binding</keyword>